<evidence type="ECO:0000256" key="1">
    <source>
        <dbReference type="SAM" id="SignalP"/>
    </source>
</evidence>
<dbReference type="RefSeq" id="WP_123400158.1">
    <property type="nucleotide sequence ID" value="NZ_RJVI01000001.1"/>
</dbReference>
<keyword evidence="1" id="KW-0732">Signal</keyword>
<keyword evidence="3" id="KW-1185">Reference proteome</keyword>
<dbReference type="Pfam" id="PF10082">
    <property type="entry name" value="BBP2_2"/>
    <property type="match status" value="1"/>
</dbReference>
<comment type="caution">
    <text evidence="2">The sequence shown here is derived from an EMBL/GenBank/DDBJ whole genome shotgun (WGS) entry which is preliminary data.</text>
</comment>
<reference evidence="2 3" key="1">
    <citation type="submission" date="2018-11" db="EMBL/GenBank/DDBJ databases">
        <title>Genomic Encyclopedia of Type Strains, Phase IV (KMG-IV): sequencing the most valuable type-strain genomes for metagenomic binning, comparative biology and taxonomic classification.</title>
        <authorList>
            <person name="Goeker M."/>
        </authorList>
    </citation>
    <scope>NUCLEOTIDE SEQUENCE [LARGE SCALE GENOMIC DNA]</scope>
    <source>
        <strain evidence="2 3">DSM 100275</strain>
    </source>
</reference>
<dbReference type="NCBIfam" id="TIGR03016">
    <property type="entry name" value="pepcterm_hypo_1"/>
    <property type="match status" value="1"/>
</dbReference>
<accession>A0A3N1Y8C0</accession>
<gene>
    <name evidence="2" type="ORF">EDC57_0642</name>
</gene>
<dbReference type="EMBL" id="RJVI01000001">
    <property type="protein sequence ID" value="ROR34738.1"/>
    <property type="molecule type" value="Genomic_DNA"/>
</dbReference>
<feature type="chain" id="PRO_5018049841" evidence="1">
    <location>
        <begin position="33"/>
        <end position="511"/>
    </location>
</feature>
<dbReference type="OrthoDB" id="5567701at2"/>
<name>A0A3N1Y8C0_9GAMM</name>
<protein>
    <submittedName>
        <fullName evidence="2">Uncharacterized protein (PEP-CTERM system associated)</fullName>
    </submittedName>
</protein>
<sequence length="511" mass="56093">MERAVRSPRVRLGRRLLAGVAAALLLPAAAQAARWTVSPSVGASLIWSDNVELAPPGAEESDLVGELAPGIVAEADGRRLDLRLAWQGRVRVSSEDSDRNEVIHRAEARAAAELAPRTFFLDAEASVDQALVSARARGGVDSIFDGNRTDVVRYALAPRLERDWGPVAGRLVLRHEAADFERGAADTRADTVTARLGSGRRPSPLTWSVDYLDSNLDREGGDDSESRVLEGNADWRVGRSLHLLARAGREDHELATSRSLENGTFWSAGFAWTPGRRFSLRALAGENDREVALRIAPTPRTSLDLAWRDRDVGLNPAGAWDATLTQRSRRSTLRLHYGEEVTSVQRLVLAGRQAFVLVDPATGAPVLDPVTGLPVVLFADVFSLADGEFLRERGDLSWDLRGARTTLRLGAFGERRTFELGGEVERARGLTVAVERRLGARTRGALRASRVRNEFDDGREDDTTTGELSIGRESARRLGVSAAYRHQRRDSTEAGEDYRENRVTVTVTRRF</sequence>
<dbReference type="AlphaFoldDB" id="A0A3N1Y8C0"/>
<proteinExistence type="predicted"/>
<dbReference type="InterPro" id="IPR017467">
    <property type="entry name" value="CHP03016_PEP-CTERM"/>
</dbReference>
<evidence type="ECO:0000313" key="3">
    <source>
        <dbReference type="Proteomes" id="UP000276634"/>
    </source>
</evidence>
<evidence type="ECO:0000313" key="2">
    <source>
        <dbReference type="EMBL" id="ROR34738.1"/>
    </source>
</evidence>
<dbReference type="InterPro" id="IPR018759">
    <property type="entry name" value="BBP2_2"/>
</dbReference>
<organism evidence="2 3">
    <name type="scientific">Inmirania thermothiophila</name>
    <dbReference type="NCBI Taxonomy" id="1750597"/>
    <lineage>
        <taxon>Bacteria</taxon>
        <taxon>Pseudomonadati</taxon>
        <taxon>Pseudomonadota</taxon>
        <taxon>Gammaproteobacteria</taxon>
        <taxon>Chromatiales</taxon>
        <taxon>Ectothiorhodospiraceae</taxon>
        <taxon>Inmirania</taxon>
    </lineage>
</organism>
<feature type="signal peptide" evidence="1">
    <location>
        <begin position="1"/>
        <end position="32"/>
    </location>
</feature>
<dbReference type="Proteomes" id="UP000276634">
    <property type="component" value="Unassembled WGS sequence"/>
</dbReference>